<keyword evidence="2" id="KW-0547">Nucleotide-binding</keyword>
<dbReference type="PRINTS" id="PR00960">
    <property type="entry name" value="LMBPPROTEIN"/>
</dbReference>
<dbReference type="PANTHER" id="PTHR32463:SF0">
    <property type="entry name" value="L-FUCOSE KINASE"/>
    <property type="match status" value="1"/>
</dbReference>
<dbReference type="SUPFAM" id="SSF55060">
    <property type="entry name" value="GHMP Kinase, C-terminal domain"/>
    <property type="match status" value="1"/>
</dbReference>
<dbReference type="Proteomes" id="UP000752814">
    <property type="component" value="Unassembled WGS sequence"/>
</dbReference>
<evidence type="ECO:0000256" key="2">
    <source>
        <dbReference type="ARBA" id="ARBA00022741"/>
    </source>
</evidence>
<dbReference type="InterPro" id="IPR014606">
    <property type="entry name" value="Heptose_7-P_kinase"/>
</dbReference>
<evidence type="ECO:0000256" key="4">
    <source>
        <dbReference type="ARBA" id="ARBA00022840"/>
    </source>
</evidence>
<evidence type="ECO:0000256" key="5">
    <source>
        <dbReference type="ARBA" id="ARBA00038121"/>
    </source>
</evidence>
<dbReference type="Pfam" id="PF08544">
    <property type="entry name" value="GHMP_kinases_C"/>
    <property type="match status" value="1"/>
</dbReference>
<evidence type="ECO:0000259" key="8">
    <source>
        <dbReference type="Pfam" id="PF08544"/>
    </source>
</evidence>
<proteinExistence type="inferred from homology"/>
<protein>
    <submittedName>
        <fullName evidence="9">GHMP kinase</fullName>
    </submittedName>
</protein>
<feature type="domain" description="GHMP kinase C-terminal" evidence="8">
    <location>
        <begin position="242"/>
        <end position="320"/>
    </location>
</feature>
<reference evidence="9" key="1">
    <citation type="submission" date="2016-03" db="EMBL/GenBank/DDBJ databases">
        <authorList>
            <person name="Borrel G."/>
            <person name="Mccann A."/>
            <person name="O'Toole P.W."/>
        </authorList>
    </citation>
    <scope>NUCLEOTIDE SEQUENCE</scope>
    <source>
        <strain evidence="9">183</strain>
    </source>
</reference>
<dbReference type="Gene3D" id="3.30.230.120">
    <property type="match status" value="1"/>
</dbReference>
<keyword evidence="4" id="KW-0067">ATP-binding</keyword>
<dbReference type="PANTHER" id="PTHR32463">
    <property type="entry name" value="L-FUCOSE KINASE"/>
    <property type="match status" value="1"/>
</dbReference>
<evidence type="ECO:0000256" key="6">
    <source>
        <dbReference type="SAM" id="Coils"/>
    </source>
</evidence>
<dbReference type="RefSeq" id="WP_048134010.1">
    <property type="nucleotide sequence ID" value="NZ_CAYAXV010000005.1"/>
</dbReference>
<dbReference type="PIRSF" id="PIRSF036406">
    <property type="entry name" value="Hept_kin"/>
    <property type="match status" value="1"/>
</dbReference>
<dbReference type="GO" id="GO:0042352">
    <property type="term" value="P:GDP-L-fucose salvage"/>
    <property type="evidence" value="ECO:0007669"/>
    <property type="project" value="TreeGrafter"/>
</dbReference>
<organism evidence="9 10">
    <name type="scientific">Candidatus Methanomassiliicoccus intestinalis</name>
    <dbReference type="NCBI Taxonomy" id="1406512"/>
    <lineage>
        <taxon>Archaea</taxon>
        <taxon>Methanobacteriati</taxon>
        <taxon>Thermoplasmatota</taxon>
        <taxon>Thermoplasmata</taxon>
        <taxon>Methanomassiliicoccales</taxon>
        <taxon>Methanomassiliicoccaceae</taxon>
        <taxon>Methanomassiliicoccus</taxon>
    </lineage>
</organism>
<dbReference type="InterPro" id="IPR013750">
    <property type="entry name" value="GHMP_kinase_C_dom"/>
</dbReference>
<dbReference type="GO" id="GO:0005524">
    <property type="term" value="F:ATP binding"/>
    <property type="evidence" value="ECO:0007669"/>
    <property type="project" value="UniProtKB-KW"/>
</dbReference>
<evidence type="ECO:0000256" key="3">
    <source>
        <dbReference type="ARBA" id="ARBA00022777"/>
    </source>
</evidence>
<evidence type="ECO:0000313" key="9">
    <source>
        <dbReference type="EMBL" id="TQS82816.1"/>
    </source>
</evidence>
<dbReference type="InterPro" id="IPR036554">
    <property type="entry name" value="GHMP_kinase_C_sf"/>
</dbReference>
<feature type="coiled-coil region" evidence="6">
    <location>
        <begin position="222"/>
        <end position="249"/>
    </location>
</feature>
<evidence type="ECO:0000259" key="7">
    <source>
        <dbReference type="Pfam" id="PF00288"/>
    </source>
</evidence>
<accession>A0A8J8TDH7</accession>
<dbReference type="InterPro" id="IPR001174">
    <property type="entry name" value="HddA/FKP"/>
</dbReference>
<gene>
    <name evidence="9" type="ORF">A3207_02385</name>
</gene>
<keyword evidence="3 9" id="KW-0418">Kinase</keyword>
<dbReference type="GO" id="GO:0050201">
    <property type="term" value="F:fucokinase activity"/>
    <property type="evidence" value="ECO:0007669"/>
    <property type="project" value="TreeGrafter"/>
</dbReference>
<dbReference type="InterPro" id="IPR052203">
    <property type="entry name" value="GHMP_Kinase-Related"/>
</dbReference>
<keyword evidence="6" id="KW-0175">Coiled coil</keyword>
<dbReference type="EMBL" id="LVVT01000014">
    <property type="protein sequence ID" value="TQS82816.1"/>
    <property type="molecule type" value="Genomic_DNA"/>
</dbReference>
<comment type="caution">
    <text evidence="9">The sequence shown here is derived from an EMBL/GenBank/DDBJ whole genome shotgun (WGS) entry which is preliminary data.</text>
</comment>
<dbReference type="SUPFAM" id="SSF54211">
    <property type="entry name" value="Ribosomal protein S5 domain 2-like"/>
    <property type="match status" value="1"/>
</dbReference>
<feature type="domain" description="GHMP kinase N-terminal" evidence="7">
    <location>
        <begin position="83"/>
        <end position="166"/>
    </location>
</feature>
<dbReference type="InterPro" id="IPR006204">
    <property type="entry name" value="GHMP_kinase_N_dom"/>
</dbReference>
<dbReference type="Pfam" id="PF00288">
    <property type="entry name" value="GHMP_kinases_N"/>
    <property type="match status" value="1"/>
</dbReference>
<dbReference type="InterPro" id="IPR020568">
    <property type="entry name" value="Ribosomal_Su5_D2-typ_SF"/>
</dbReference>
<sequence>MQKGKFIRCKAPLRISFAGGGTDVSPYCDERGGAVLNSTIDQFAYCTISPRSDEQATVHSLDYETIQKWKAGNTLTYDGNLDLIKAVVNHFKVKQGFDMFLHCGAPPGSGLGSSSAVMVSIIGAMSEWLNESLSQYEIAELAYILEREELKLPGGKQDQYAATFGGFNFMEFNHDRTLVTPLRIKSDVLNELNYVMLLANTGKTRDSGNIIKAQTQGYIDGNSKTSEALDNAKRLAEEMKNALLKGEIRYMGELLNEAWTYKKNYTNNISNEYLDKIYKTALSTGAIGGKISGAGGGGFMFFICEYDKKRDVARELTSLGANIVGYNFEKYGFQTWRFNE</sequence>
<name>A0A8J8TDH7_9ARCH</name>
<evidence type="ECO:0000256" key="1">
    <source>
        <dbReference type="ARBA" id="ARBA00022679"/>
    </source>
</evidence>
<keyword evidence="1" id="KW-0808">Transferase</keyword>
<dbReference type="AlphaFoldDB" id="A0A8J8TDH7"/>
<comment type="similarity">
    <text evidence="5">Belongs to the GHMP kinase family.</text>
</comment>
<evidence type="ECO:0000313" key="10">
    <source>
        <dbReference type="Proteomes" id="UP000752814"/>
    </source>
</evidence>
<dbReference type="OMA" id="DKYCYIT"/>